<organism evidence="6 7">
    <name type="scientific">Fragilariopsis cylindrus CCMP1102</name>
    <dbReference type="NCBI Taxonomy" id="635003"/>
    <lineage>
        <taxon>Eukaryota</taxon>
        <taxon>Sar</taxon>
        <taxon>Stramenopiles</taxon>
        <taxon>Ochrophyta</taxon>
        <taxon>Bacillariophyta</taxon>
        <taxon>Bacillariophyceae</taxon>
        <taxon>Bacillariophycidae</taxon>
        <taxon>Bacillariales</taxon>
        <taxon>Bacillariaceae</taxon>
        <taxon>Fragilariopsis</taxon>
    </lineage>
</organism>
<evidence type="ECO:0000313" key="7">
    <source>
        <dbReference type="Proteomes" id="UP000095751"/>
    </source>
</evidence>
<dbReference type="OrthoDB" id="549173at2759"/>
<comment type="similarity">
    <text evidence="4">Belongs to the Cob(I)alamin adenosyltransferase family.</text>
</comment>
<proteinExistence type="inferred from homology"/>
<dbReference type="InParanoid" id="A0A1E7FPR9"/>
<dbReference type="GO" id="GO:0008817">
    <property type="term" value="F:corrinoid adenosyltransferase activity"/>
    <property type="evidence" value="ECO:0007669"/>
    <property type="project" value="TreeGrafter"/>
</dbReference>
<dbReference type="Pfam" id="PF01923">
    <property type="entry name" value="Cob_adeno_trans"/>
    <property type="match status" value="1"/>
</dbReference>
<dbReference type="PANTHER" id="PTHR12213">
    <property type="entry name" value="CORRINOID ADENOSYLTRANSFERASE"/>
    <property type="match status" value="1"/>
</dbReference>
<keyword evidence="2 4" id="KW-0547">Nucleotide-binding</keyword>
<keyword evidence="3 4" id="KW-0067">ATP-binding</keyword>
<dbReference type="NCBIfam" id="TIGR00636">
    <property type="entry name" value="PduO_Nterm"/>
    <property type="match status" value="1"/>
</dbReference>
<evidence type="ECO:0000256" key="1">
    <source>
        <dbReference type="ARBA" id="ARBA00022679"/>
    </source>
</evidence>
<dbReference type="SUPFAM" id="SSF89028">
    <property type="entry name" value="Cobalamin adenosyltransferase-like"/>
    <property type="match status" value="1"/>
</dbReference>
<dbReference type="PANTHER" id="PTHR12213:SF0">
    <property type="entry name" value="CORRINOID ADENOSYLTRANSFERASE MMAB"/>
    <property type="match status" value="1"/>
</dbReference>
<dbReference type="EMBL" id="KV784355">
    <property type="protein sequence ID" value="OEU20162.1"/>
    <property type="molecule type" value="Genomic_DNA"/>
</dbReference>
<feature type="domain" description="Cobalamin adenosyltransferase-like" evidence="5">
    <location>
        <begin position="1"/>
        <end position="184"/>
    </location>
</feature>
<dbReference type="Gene3D" id="1.20.1200.10">
    <property type="entry name" value="Cobalamin adenosyltransferase-like"/>
    <property type="match status" value="1"/>
</dbReference>
<sequence length="231" mass="26372">MGTVDELCSFVGVAHAQLLQSIKIQKQKQQKQQQKQQKQQQKGAAAAVVHKRTPTTIIDYGDLSDQLLDIMSRLFDVGSHVAKPPPDTNYEFQPNGIGDGFDPEHVDDLEEWINEMTEELPELTSFILPTGSIIAAQLHVARTVCRRAERKLVPLVVDHKICDPNSLQYLNRLSDFFFVASRWINYIEQQDEIEYRLELEYSENSEQRVPVYRSPLLLDDNDDDDDSDGGK</sequence>
<protein>
    <submittedName>
        <fullName evidence="6">Cobalamin adenosyltransferase-like protein</fullName>
    </submittedName>
</protein>
<reference evidence="6 7" key="1">
    <citation type="submission" date="2016-09" db="EMBL/GenBank/DDBJ databases">
        <title>Extensive genetic diversity and differential bi-allelic expression allows diatom success in the polar Southern Ocean.</title>
        <authorList>
            <consortium name="DOE Joint Genome Institute"/>
            <person name="Mock T."/>
            <person name="Otillar R.P."/>
            <person name="Strauss J."/>
            <person name="Dupont C."/>
            <person name="Frickenhaus S."/>
            <person name="Maumus F."/>
            <person name="Mcmullan M."/>
            <person name="Sanges R."/>
            <person name="Schmutz J."/>
            <person name="Toseland A."/>
            <person name="Valas R."/>
            <person name="Veluchamy A."/>
            <person name="Ward B.J."/>
            <person name="Allen A."/>
            <person name="Barry K."/>
            <person name="Falciatore A."/>
            <person name="Ferrante M."/>
            <person name="Fortunato A.E."/>
            <person name="Gloeckner G."/>
            <person name="Gruber A."/>
            <person name="Hipkin R."/>
            <person name="Janech M."/>
            <person name="Kroth P."/>
            <person name="Leese F."/>
            <person name="Lindquist E."/>
            <person name="Lyon B.R."/>
            <person name="Martin J."/>
            <person name="Mayer C."/>
            <person name="Parker M."/>
            <person name="Quesneville H."/>
            <person name="Raymond J."/>
            <person name="Uhlig C."/>
            <person name="Valentin K.U."/>
            <person name="Worden A.Z."/>
            <person name="Armbrust E.V."/>
            <person name="Bowler C."/>
            <person name="Green B."/>
            <person name="Moulton V."/>
            <person name="Van Oosterhout C."/>
            <person name="Grigoriev I."/>
        </authorList>
    </citation>
    <scope>NUCLEOTIDE SEQUENCE [LARGE SCALE GENOMIC DNA]</scope>
    <source>
        <strain evidence="6 7">CCMP1102</strain>
    </source>
</reference>
<dbReference type="GO" id="GO:0005524">
    <property type="term" value="F:ATP binding"/>
    <property type="evidence" value="ECO:0007669"/>
    <property type="project" value="UniProtKB-UniRule"/>
</dbReference>
<dbReference type="InterPro" id="IPR029499">
    <property type="entry name" value="PduO-typ"/>
</dbReference>
<dbReference type="InterPro" id="IPR036451">
    <property type="entry name" value="CblAdoTrfase-like_sf"/>
</dbReference>
<keyword evidence="1 4" id="KW-0808">Transferase</keyword>
<dbReference type="InterPro" id="IPR016030">
    <property type="entry name" value="CblAdoTrfase-like"/>
</dbReference>
<dbReference type="KEGG" id="fcy:FRACYDRAFT_268193"/>
<evidence type="ECO:0000256" key="4">
    <source>
        <dbReference type="RuleBase" id="RU366026"/>
    </source>
</evidence>
<name>A0A1E7FPR9_9STRA</name>
<evidence type="ECO:0000256" key="3">
    <source>
        <dbReference type="ARBA" id="ARBA00022840"/>
    </source>
</evidence>
<dbReference type="Proteomes" id="UP000095751">
    <property type="component" value="Unassembled WGS sequence"/>
</dbReference>
<keyword evidence="7" id="KW-1185">Reference proteome</keyword>
<accession>A0A1E7FPR9</accession>
<evidence type="ECO:0000313" key="6">
    <source>
        <dbReference type="EMBL" id="OEU20162.1"/>
    </source>
</evidence>
<evidence type="ECO:0000259" key="5">
    <source>
        <dbReference type="Pfam" id="PF01923"/>
    </source>
</evidence>
<gene>
    <name evidence="6" type="ORF">FRACYDRAFT_268193</name>
</gene>
<evidence type="ECO:0000256" key="2">
    <source>
        <dbReference type="ARBA" id="ARBA00022741"/>
    </source>
</evidence>
<dbReference type="AlphaFoldDB" id="A0A1E7FPR9"/>